<gene>
    <name evidence="2" type="ORF">AB6A68_02715</name>
</gene>
<evidence type="ECO:0000313" key="2">
    <source>
        <dbReference type="EMBL" id="MEX6428751.1"/>
    </source>
</evidence>
<comment type="caution">
    <text evidence="2">The sequence shown here is derived from an EMBL/GenBank/DDBJ whole genome shotgun (WGS) entry which is preliminary data.</text>
</comment>
<dbReference type="RefSeq" id="WP_298384567.1">
    <property type="nucleotide sequence ID" value="NZ_JBFSHR010000005.1"/>
</dbReference>
<dbReference type="PANTHER" id="PTHR33121:SF76">
    <property type="entry name" value="SIGNALING PROTEIN"/>
    <property type="match status" value="1"/>
</dbReference>
<dbReference type="Pfam" id="PF00563">
    <property type="entry name" value="EAL"/>
    <property type="match status" value="1"/>
</dbReference>
<dbReference type="SMART" id="SM00052">
    <property type="entry name" value="EAL"/>
    <property type="match status" value="1"/>
</dbReference>
<keyword evidence="3" id="KW-1185">Reference proteome</keyword>
<proteinExistence type="predicted"/>
<dbReference type="PROSITE" id="PS50883">
    <property type="entry name" value="EAL"/>
    <property type="match status" value="1"/>
</dbReference>
<dbReference type="PANTHER" id="PTHR33121">
    <property type="entry name" value="CYCLIC DI-GMP PHOSPHODIESTERASE PDEF"/>
    <property type="match status" value="1"/>
</dbReference>
<dbReference type="InterPro" id="IPR001633">
    <property type="entry name" value="EAL_dom"/>
</dbReference>
<dbReference type="InterPro" id="IPR035919">
    <property type="entry name" value="EAL_sf"/>
</dbReference>
<dbReference type="SUPFAM" id="SSF141868">
    <property type="entry name" value="EAL domain-like"/>
    <property type="match status" value="1"/>
</dbReference>
<dbReference type="CDD" id="cd01948">
    <property type="entry name" value="EAL"/>
    <property type="match status" value="1"/>
</dbReference>
<dbReference type="Gene3D" id="3.20.20.450">
    <property type="entry name" value="EAL domain"/>
    <property type="match status" value="1"/>
</dbReference>
<sequence length="417" mass="45379">MGNGRPRFGVIDGSDAVTSMEGVRQDVLQLREYVRATLAGERSFAMYFQAIANVFGPRVVGYEMLTRFDVPAHITPDLLFLEADAIGLGAELEALILARAFKERRRVPSDCFVTVNVSPHLLEHPIIRTVFDRDLSGVVVELTEHVRIADVEALRDSLTWLRARGALIAMDDAGSGYAGLQMLTQIRPDIVKLDRELVSGIDTDEAKALMCASFGDFVGRLDGWLLAEGVETQSELARVVQIGVPLVQGWVIGRPTREPEPLRDELVGWLRAYGDSRRLPADCLSTLMDPVIVQAEVGATTAPTQLDEGSGGVNLTASMVANATAICIVGPNLDLRRLLLPEDGAMRVVTASLSAHPEEGIREVAVRAINRPRATRFDPIVCVDETRTPVGIIRMERIINFLADVFADGGSITEGVS</sequence>
<dbReference type="Proteomes" id="UP001560267">
    <property type="component" value="Unassembled WGS sequence"/>
</dbReference>
<evidence type="ECO:0000259" key="1">
    <source>
        <dbReference type="PROSITE" id="PS50883"/>
    </source>
</evidence>
<organism evidence="2 3">
    <name type="scientific">Ferrimicrobium acidiphilum</name>
    <dbReference type="NCBI Taxonomy" id="121039"/>
    <lineage>
        <taxon>Bacteria</taxon>
        <taxon>Bacillati</taxon>
        <taxon>Actinomycetota</taxon>
        <taxon>Acidimicrobiia</taxon>
        <taxon>Acidimicrobiales</taxon>
        <taxon>Acidimicrobiaceae</taxon>
        <taxon>Ferrimicrobium</taxon>
    </lineage>
</organism>
<evidence type="ECO:0000313" key="3">
    <source>
        <dbReference type="Proteomes" id="UP001560267"/>
    </source>
</evidence>
<accession>A0ABV3XZM3</accession>
<reference evidence="2 3" key="1">
    <citation type="submission" date="2024-07" db="EMBL/GenBank/DDBJ databases">
        <title>Draft Genome Sequence of Ferrimicrobium acidiphilum Strain YE2023, Isolated from a Pulp of Bioleach Reactor.</title>
        <authorList>
            <person name="Elkina Y.A."/>
            <person name="Bulaeva A.G."/>
            <person name="Beletsky A.V."/>
            <person name="Mardanov A.V."/>
        </authorList>
    </citation>
    <scope>NUCLEOTIDE SEQUENCE [LARGE SCALE GENOMIC DNA]</scope>
    <source>
        <strain evidence="2 3">YE2023</strain>
    </source>
</reference>
<feature type="domain" description="EAL" evidence="1">
    <location>
        <begin position="27"/>
        <end position="269"/>
    </location>
</feature>
<protein>
    <submittedName>
        <fullName evidence="2">EAL domain-containing protein</fullName>
    </submittedName>
</protein>
<dbReference type="EMBL" id="JBFSHR010000005">
    <property type="protein sequence ID" value="MEX6428751.1"/>
    <property type="molecule type" value="Genomic_DNA"/>
</dbReference>
<dbReference type="InterPro" id="IPR050706">
    <property type="entry name" value="Cyclic-di-GMP_PDE-like"/>
</dbReference>
<name>A0ABV3XZM3_9ACTN</name>